<dbReference type="RefSeq" id="WP_163396446.1">
    <property type="nucleotide sequence ID" value="NZ_BMKP01000013.1"/>
</dbReference>
<keyword evidence="2" id="KW-1185">Reference proteome</keyword>
<accession>A0ABQ1UW60</accession>
<dbReference type="Proteomes" id="UP000655016">
    <property type="component" value="Unassembled WGS sequence"/>
</dbReference>
<reference evidence="2" key="1">
    <citation type="journal article" date="2019" name="Int. J. Syst. Evol. Microbiol.">
        <title>The Global Catalogue of Microorganisms (GCM) 10K type strain sequencing project: providing services to taxonomists for standard genome sequencing and annotation.</title>
        <authorList>
            <consortium name="The Broad Institute Genomics Platform"/>
            <consortium name="The Broad Institute Genome Sequencing Center for Infectious Disease"/>
            <person name="Wu L."/>
            <person name="Ma J."/>
        </authorList>
    </citation>
    <scope>NUCLEOTIDE SEQUENCE [LARGE SCALE GENOMIC DNA]</scope>
    <source>
        <strain evidence="2">CGMCC 1.16060</strain>
    </source>
</reference>
<comment type="caution">
    <text evidence="1">The sequence shown here is derived from an EMBL/GenBank/DDBJ whole genome shotgun (WGS) entry which is preliminary data.</text>
</comment>
<evidence type="ECO:0000313" key="2">
    <source>
        <dbReference type="Proteomes" id="UP000655016"/>
    </source>
</evidence>
<evidence type="ECO:0000313" key="1">
    <source>
        <dbReference type="EMBL" id="GGF28561.1"/>
    </source>
</evidence>
<gene>
    <name evidence="1" type="ORF">GCM10011518_42380</name>
</gene>
<organism evidence="1 2">
    <name type="scientific">Flavobacterium limi</name>
    <dbReference type="NCBI Taxonomy" id="2045105"/>
    <lineage>
        <taxon>Bacteria</taxon>
        <taxon>Pseudomonadati</taxon>
        <taxon>Bacteroidota</taxon>
        <taxon>Flavobacteriia</taxon>
        <taxon>Flavobacteriales</taxon>
        <taxon>Flavobacteriaceae</taxon>
        <taxon>Flavobacterium</taxon>
    </lineage>
</organism>
<dbReference type="EMBL" id="BMKP01000013">
    <property type="protein sequence ID" value="GGF28561.1"/>
    <property type="molecule type" value="Genomic_DNA"/>
</dbReference>
<protein>
    <submittedName>
        <fullName evidence="1">Uncharacterized protein</fullName>
    </submittedName>
</protein>
<name>A0ABQ1UW60_9FLAO</name>
<sequence length="54" mass="6353">MVKYFQAQNDDDLADTQRYASFVADYKAVKEFRYYVIGNLMDRVILVGTKKLKL</sequence>
<proteinExistence type="predicted"/>